<organism evidence="4 5">
    <name type="scientific">Neorhodopirellula lusitana</name>
    <dbReference type="NCBI Taxonomy" id="445327"/>
    <lineage>
        <taxon>Bacteria</taxon>
        <taxon>Pseudomonadati</taxon>
        <taxon>Planctomycetota</taxon>
        <taxon>Planctomycetia</taxon>
        <taxon>Pirellulales</taxon>
        <taxon>Pirellulaceae</taxon>
        <taxon>Neorhodopirellula</taxon>
    </lineage>
</organism>
<evidence type="ECO:0000256" key="1">
    <source>
        <dbReference type="ARBA" id="ARBA00023004"/>
    </source>
</evidence>
<dbReference type="InterPro" id="IPR007167">
    <property type="entry name" value="Fe-transptr_FeoA-like"/>
</dbReference>
<name>A0ABY1QA58_9BACT</name>
<feature type="domain" description="Ferrous iron transporter FeoA-like" evidence="3">
    <location>
        <begin position="37"/>
        <end position="105"/>
    </location>
</feature>
<reference evidence="4 5" key="1">
    <citation type="submission" date="2017-05" db="EMBL/GenBank/DDBJ databases">
        <authorList>
            <person name="Varghese N."/>
            <person name="Submissions S."/>
        </authorList>
    </citation>
    <scope>NUCLEOTIDE SEQUENCE [LARGE SCALE GENOMIC DNA]</scope>
    <source>
        <strain evidence="4 5">DSM 25457</strain>
    </source>
</reference>
<accession>A0ABY1QA58</accession>
<dbReference type="Proteomes" id="UP001158067">
    <property type="component" value="Unassembled WGS sequence"/>
</dbReference>
<dbReference type="Gene3D" id="2.30.30.90">
    <property type="match status" value="1"/>
</dbReference>
<dbReference type="SMART" id="SM00899">
    <property type="entry name" value="FeoA"/>
    <property type="match status" value="1"/>
</dbReference>
<keyword evidence="5" id="KW-1185">Reference proteome</keyword>
<gene>
    <name evidence="4" type="ORF">SAMN06265222_10919</name>
</gene>
<dbReference type="InterPro" id="IPR038157">
    <property type="entry name" value="FeoA_core_dom"/>
</dbReference>
<dbReference type="SUPFAM" id="SSF50037">
    <property type="entry name" value="C-terminal domain of transcriptional repressors"/>
    <property type="match status" value="1"/>
</dbReference>
<proteinExistence type="predicted"/>
<evidence type="ECO:0000256" key="2">
    <source>
        <dbReference type="SAM" id="MobiDB-lite"/>
    </source>
</evidence>
<evidence type="ECO:0000313" key="5">
    <source>
        <dbReference type="Proteomes" id="UP001158067"/>
    </source>
</evidence>
<dbReference type="InterPro" id="IPR008988">
    <property type="entry name" value="Transcriptional_repressor_C"/>
</dbReference>
<evidence type="ECO:0000313" key="4">
    <source>
        <dbReference type="EMBL" id="SMP65291.1"/>
    </source>
</evidence>
<protein>
    <submittedName>
        <fullName evidence="4">FeoA domain-containing protein</fullName>
    </submittedName>
</protein>
<keyword evidence="1" id="KW-0408">Iron</keyword>
<feature type="region of interest" description="Disordered" evidence="2">
    <location>
        <begin position="1"/>
        <end position="22"/>
    </location>
</feature>
<dbReference type="EMBL" id="FXUG01000009">
    <property type="protein sequence ID" value="SMP65291.1"/>
    <property type="molecule type" value="Genomic_DNA"/>
</dbReference>
<dbReference type="Pfam" id="PF04023">
    <property type="entry name" value="FeoA"/>
    <property type="match status" value="1"/>
</dbReference>
<evidence type="ECO:0000259" key="3">
    <source>
        <dbReference type="SMART" id="SM00899"/>
    </source>
</evidence>
<sequence length="108" mass="11108">MIETMPTQREASDSFETNNSGAINGGSVAANGSVIETSLNRFRGTCGQITRLDVPAACATRLKSLGLFEGQRVQLARGGNPMIVKAAGGKIAVAGEIARGIFLSVAPS</sequence>
<comment type="caution">
    <text evidence="4">The sequence shown here is derived from an EMBL/GenBank/DDBJ whole genome shotgun (WGS) entry which is preliminary data.</text>
</comment>